<sequence length="225" mass="24776">MSFSIFKTATIIFQQVPRNVNSRRLLLHTPLYQQQAAATPPLSGNTYGASEPYSGDNRFDGNVVMVISILLCALICLLGLNSIVRCALRRFQSSEPSESSLAKLSNTGVNKEALKTFPIVNYSTDFKLPGMDAECVICLSEFAPGERVKVLPKCNHGFHVRCIDRWLTSHSSCPTCRHCLIQTCQKIVGSSVPANTSQQTLLHQQTINVIVAPLEAEGMVRSYQT</sequence>
<gene>
    <name evidence="14" type="ORF">POM88_003425</name>
    <name evidence="15" type="ORF">POM88_003498</name>
</gene>
<comment type="catalytic activity">
    <reaction evidence="1">
        <text>S-ubiquitinyl-[E2 ubiquitin-conjugating enzyme]-L-cysteine + [acceptor protein]-L-lysine = [E2 ubiquitin-conjugating enzyme]-L-cysteine + N(6)-ubiquitinyl-[acceptor protein]-L-lysine.</text>
        <dbReference type="EC" id="2.3.2.27"/>
    </reaction>
</comment>
<feature type="domain" description="RING-type" evidence="13">
    <location>
        <begin position="135"/>
        <end position="177"/>
    </location>
</feature>
<keyword evidence="11" id="KW-0863">Zinc-finger</keyword>
<feature type="transmembrane region" description="Helical" evidence="12">
    <location>
        <begin position="63"/>
        <end position="84"/>
    </location>
</feature>
<keyword evidence="4 15" id="KW-0808">Transferase</keyword>
<keyword evidence="16" id="KW-1185">Reference proteome</keyword>
<dbReference type="CDD" id="cd16461">
    <property type="entry name" value="RING-H2_EL5-like"/>
    <property type="match status" value="1"/>
</dbReference>
<dbReference type="Pfam" id="PF13639">
    <property type="entry name" value="zf-RING_2"/>
    <property type="match status" value="1"/>
</dbReference>
<evidence type="ECO:0000313" key="14">
    <source>
        <dbReference type="EMBL" id="KAK1403820.1"/>
    </source>
</evidence>
<dbReference type="GO" id="GO:0016020">
    <property type="term" value="C:membrane"/>
    <property type="evidence" value="ECO:0007669"/>
    <property type="project" value="UniProtKB-SubCell"/>
</dbReference>
<evidence type="ECO:0000256" key="10">
    <source>
        <dbReference type="ARBA" id="ARBA00024209"/>
    </source>
</evidence>
<keyword evidence="8 12" id="KW-1133">Transmembrane helix</keyword>
<name>A0AAD8NDL0_9APIA</name>
<keyword evidence="9 12" id="KW-0472">Membrane</keyword>
<keyword evidence="5 12" id="KW-0812">Transmembrane</keyword>
<reference evidence="15" key="2">
    <citation type="submission" date="2023-05" db="EMBL/GenBank/DDBJ databases">
        <authorList>
            <person name="Schelkunov M.I."/>
        </authorList>
    </citation>
    <scope>NUCLEOTIDE SEQUENCE</scope>
    <source>
        <strain evidence="15">Hsosn_3</strain>
        <tissue evidence="15">Leaf</tissue>
    </source>
</reference>
<evidence type="ECO:0000256" key="2">
    <source>
        <dbReference type="ARBA" id="ARBA00004167"/>
    </source>
</evidence>
<evidence type="ECO:0000256" key="6">
    <source>
        <dbReference type="ARBA" id="ARBA00022723"/>
    </source>
</evidence>
<dbReference type="AlphaFoldDB" id="A0AAD8NDL0"/>
<dbReference type="FunFam" id="3.30.40.10:FF:000632">
    <property type="entry name" value="RING-H2 finger protein ATL73"/>
    <property type="match status" value="1"/>
</dbReference>
<dbReference type="Proteomes" id="UP001237642">
    <property type="component" value="Unassembled WGS sequence"/>
</dbReference>
<organism evidence="15 16">
    <name type="scientific">Heracleum sosnowskyi</name>
    <dbReference type="NCBI Taxonomy" id="360622"/>
    <lineage>
        <taxon>Eukaryota</taxon>
        <taxon>Viridiplantae</taxon>
        <taxon>Streptophyta</taxon>
        <taxon>Embryophyta</taxon>
        <taxon>Tracheophyta</taxon>
        <taxon>Spermatophyta</taxon>
        <taxon>Magnoliopsida</taxon>
        <taxon>eudicotyledons</taxon>
        <taxon>Gunneridae</taxon>
        <taxon>Pentapetalae</taxon>
        <taxon>asterids</taxon>
        <taxon>campanulids</taxon>
        <taxon>Apiales</taxon>
        <taxon>Apiaceae</taxon>
        <taxon>Apioideae</taxon>
        <taxon>apioid superclade</taxon>
        <taxon>Tordylieae</taxon>
        <taxon>Tordyliinae</taxon>
        <taxon>Heracleum</taxon>
    </lineage>
</organism>
<dbReference type="Gene3D" id="3.30.40.10">
    <property type="entry name" value="Zinc/RING finger domain, C3HC4 (zinc finger)"/>
    <property type="match status" value="1"/>
</dbReference>
<evidence type="ECO:0000256" key="11">
    <source>
        <dbReference type="PROSITE-ProRule" id="PRU00175"/>
    </source>
</evidence>
<evidence type="ECO:0000256" key="4">
    <source>
        <dbReference type="ARBA" id="ARBA00022679"/>
    </source>
</evidence>
<comment type="caution">
    <text evidence="15">The sequence shown here is derived from an EMBL/GenBank/DDBJ whole genome shotgun (WGS) entry which is preliminary data.</text>
</comment>
<dbReference type="SMART" id="SM00184">
    <property type="entry name" value="RING"/>
    <property type="match status" value="1"/>
</dbReference>
<dbReference type="PANTHER" id="PTHR46905">
    <property type="entry name" value="RING-H2 FINGER PROTEIN ATL78"/>
    <property type="match status" value="1"/>
</dbReference>
<evidence type="ECO:0000256" key="12">
    <source>
        <dbReference type="SAM" id="Phobius"/>
    </source>
</evidence>
<evidence type="ECO:0000259" key="13">
    <source>
        <dbReference type="PROSITE" id="PS50089"/>
    </source>
</evidence>
<dbReference type="InterPro" id="IPR013083">
    <property type="entry name" value="Znf_RING/FYVE/PHD"/>
</dbReference>
<dbReference type="EC" id="2.3.2.27" evidence="3"/>
<evidence type="ECO:0000313" key="15">
    <source>
        <dbReference type="EMBL" id="KAK1403893.1"/>
    </source>
</evidence>
<evidence type="ECO:0000256" key="1">
    <source>
        <dbReference type="ARBA" id="ARBA00000900"/>
    </source>
</evidence>
<dbReference type="GO" id="GO:0016567">
    <property type="term" value="P:protein ubiquitination"/>
    <property type="evidence" value="ECO:0007669"/>
    <property type="project" value="InterPro"/>
</dbReference>
<comment type="subcellular location">
    <subcellularLocation>
        <location evidence="2">Membrane</location>
        <topology evidence="2">Single-pass membrane protein</topology>
    </subcellularLocation>
</comment>
<reference evidence="15" key="1">
    <citation type="submission" date="2023-02" db="EMBL/GenBank/DDBJ databases">
        <title>Genome of toxic invasive species Heracleum sosnowskyi carries increased number of genes despite the absence of recent whole-genome duplications.</title>
        <authorList>
            <person name="Schelkunov M."/>
            <person name="Shtratnikova V."/>
            <person name="Makarenko M."/>
            <person name="Klepikova A."/>
            <person name="Omelchenko D."/>
            <person name="Novikova G."/>
            <person name="Obukhova E."/>
            <person name="Bogdanov V."/>
            <person name="Penin A."/>
            <person name="Logacheva M."/>
        </authorList>
    </citation>
    <scope>NUCLEOTIDE SEQUENCE</scope>
    <source>
        <strain evidence="15">Hsosn_3</strain>
        <tissue evidence="15">Leaf</tissue>
    </source>
</reference>
<dbReference type="GO" id="GO:0061630">
    <property type="term" value="F:ubiquitin protein ligase activity"/>
    <property type="evidence" value="ECO:0007669"/>
    <property type="project" value="UniProtKB-EC"/>
</dbReference>
<dbReference type="EMBL" id="JAUIZM010000001">
    <property type="protein sequence ID" value="KAK1403820.1"/>
    <property type="molecule type" value="Genomic_DNA"/>
</dbReference>
<dbReference type="GO" id="GO:0008270">
    <property type="term" value="F:zinc ion binding"/>
    <property type="evidence" value="ECO:0007669"/>
    <property type="project" value="UniProtKB-KW"/>
</dbReference>
<comment type="similarity">
    <text evidence="10">Belongs to the RING-type zinc finger family. ATL subfamily.</text>
</comment>
<keyword evidence="6" id="KW-0479">Metal-binding</keyword>
<accession>A0AAD8NDL0</accession>
<dbReference type="EMBL" id="JAUIZM010000001">
    <property type="protein sequence ID" value="KAK1403893.1"/>
    <property type="molecule type" value="Genomic_DNA"/>
</dbReference>
<evidence type="ECO:0000256" key="9">
    <source>
        <dbReference type="ARBA" id="ARBA00023136"/>
    </source>
</evidence>
<evidence type="ECO:0000256" key="5">
    <source>
        <dbReference type="ARBA" id="ARBA00022692"/>
    </source>
</evidence>
<keyword evidence="7" id="KW-0862">Zinc</keyword>
<proteinExistence type="inferred from homology"/>
<protein>
    <recommendedName>
        <fullName evidence="3">RING-type E3 ubiquitin transferase</fullName>
        <ecNumber evidence="3">2.3.2.27</ecNumber>
    </recommendedName>
</protein>
<dbReference type="PANTHER" id="PTHR46905:SF7">
    <property type="entry name" value="RING-H2 FINGER PROTEIN ATL78"/>
    <property type="match status" value="1"/>
</dbReference>
<evidence type="ECO:0000256" key="8">
    <source>
        <dbReference type="ARBA" id="ARBA00022989"/>
    </source>
</evidence>
<evidence type="ECO:0000313" key="16">
    <source>
        <dbReference type="Proteomes" id="UP001237642"/>
    </source>
</evidence>
<dbReference type="InterPro" id="IPR044602">
    <property type="entry name" value="ATL10/ATL72-79-like"/>
</dbReference>
<dbReference type="PROSITE" id="PS50089">
    <property type="entry name" value="ZF_RING_2"/>
    <property type="match status" value="1"/>
</dbReference>
<dbReference type="SUPFAM" id="SSF57850">
    <property type="entry name" value="RING/U-box"/>
    <property type="match status" value="1"/>
</dbReference>
<evidence type="ECO:0000256" key="3">
    <source>
        <dbReference type="ARBA" id="ARBA00012483"/>
    </source>
</evidence>
<dbReference type="InterPro" id="IPR001841">
    <property type="entry name" value="Znf_RING"/>
</dbReference>
<evidence type="ECO:0000256" key="7">
    <source>
        <dbReference type="ARBA" id="ARBA00022833"/>
    </source>
</evidence>